<feature type="transmembrane region" description="Helical" evidence="7">
    <location>
        <begin position="69"/>
        <end position="89"/>
    </location>
</feature>
<dbReference type="EMBL" id="CM002803">
    <property type="protein sequence ID" value="KEI65512.1"/>
    <property type="molecule type" value="Genomic_DNA"/>
</dbReference>
<feature type="transmembrane region" description="Helical" evidence="7">
    <location>
        <begin position="41"/>
        <end position="63"/>
    </location>
</feature>
<gene>
    <name evidence="8" type="ORF">A19Y_0279</name>
</gene>
<comment type="subcellular location">
    <subcellularLocation>
        <location evidence="1">Cell membrane</location>
        <topology evidence="1">Multi-pass membrane protein</topology>
    </subcellularLocation>
</comment>
<evidence type="ECO:0008006" key="10">
    <source>
        <dbReference type="Google" id="ProtNLM"/>
    </source>
</evidence>
<keyword evidence="5 7" id="KW-1133">Transmembrane helix</keyword>
<dbReference type="GO" id="GO:0005886">
    <property type="term" value="C:plasma membrane"/>
    <property type="evidence" value="ECO:0007669"/>
    <property type="project" value="UniProtKB-SubCell"/>
</dbReference>
<dbReference type="HOGENOM" id="CLU_058421_8_2_3"/>
<dbReference type="InterPro" id="IPR051907">
    <property type="entry name" value="DoxX-like_oxidoreductase"/>
</dbReference>
<name>A0A073CC61_PLAA1</name>
<evidence type="ECO:0000256" key="4">
    <source>
        <dbReference type="ARBA" id="ARBA00022692"/>
    </source>
</evidence>
<evidence type="ECO:0000256" key="5">
    <source>
        <dbReference type="ARBA" id="ARBA00022989"/>
    </source>
</evidence>
<reference evidence="8 9" key="1">
    <citation type="journal article" date="2014" name="Appl. Environ. Microbiol.">
        <title>Elucidation of insertion elements encoded on plasmids and in vitro construction of shuttle vectors from the toxic cyanobacterium Planktothrix.</title>
        <authorList>
            <person name="Christiansen G."/>
            <person name="Goesmann A."/>
            <person name="Kurmayer R."/>
        </authorList>
    </citation>
    <scope>NUCLEOTIDE SEQUENCE [LARGE SCALE GENOMIC DNA]</scope>
    <source>
        <strain evidence="8 9">NIVA-CYA 126/8</strain>
    </source>
</reference>
<feature type="transmembrane region" description="Helical" evidence="7">
    <location>
        <begin position="12"/>
        <end position="29"/>
    </location>
</feature>
<organism evidence="8 9">
    <name type="scientific">Planktothrix agardhii (strain NIVA-CYA 126/8)</name>
    <dbReference type="NCBI Taxonomy" id="388467"/>
    <lineage>
        <taxon>Bacteria</taxon>
        <taxon>Bacillati</taxon>
        <taxon>Cyanobacteriota</taxon>
        <taxon>Cyanophyceae</taxon>
        <taxon>Oscillatoriophycideae</taxon>
        <taxon>Oscillatoriales</taxon>
        <taxon>Microcoleaceae</taxon>
        <taxon>Planktothrix</taxon>
    </lineage>
</organism>
<dbReference type="AlphaFoldDB" id="A0A073CC61"/>
<dbReference type="PANTHER" id="PTHR33452:SF1">
    <property type="entry name" value="INNER MEMBRANE PROTEIN YPHA-RELATED"/>
    <property type="match status" value="1"/>
</dbReference>
<evidence type="ECO:0000313" key="9">
    <source>
        <dbReference type="Proteomes" id="UP000027395"/>
    </source>
</evidence>
<proteinExistence type="inferred from homology"/>
<dbReference type="RefSeq" id="WP_173400993.1">
    <property type="nucleotide sequence ID" value="NZ_CM002803.1"/>
</dbReference>
<keyword evidence="6 7" id="KW-0472">Membrane</keyword>
<dbReference type="GeneID" id="77286570"/>
<protein>
    <recommendedName>
        <fullName evidence="10">DoxX family protein</fullName>
    </recommendedName>
</protein>
<evidence type="ECO:0000313" key="8">
    <source>
        <dbReference type="EMBL" id="KEI65512.1"/>
    </source>
</evidence>
<accession>A0A073CC61</accession>
<dbReference type="eggNOG" id="COG2259">
    <property type="taxonomic scope" value="Bacteria"/>
</dbReference>
<keyword evidence="9" id="KW-1185">Reference proteome</keyword>
<dbReference type="InterPro" id="IPR032808">
    <property type="entry name" value="DoxX"/>
</dbReference>
<dbReference type="STRING" id="388467.A19Y_0279"/>
<evidence type="ECO:0000256" key="7">
    <source>
        <dbReference type="SAM" id="Phobius"/>
    </source>
</evidence>
<evidence type="ECO:0000256" key="6">
    <source>
        <dbReference type="ARBA" id="ARBA00023136"/>
    </source>
</evidence>
<keyword evidence="3" id="KW-1003">Cell membrane</keyword>
<dbReference type="Pfam" id="PF07681">
    <property type="entry name" value="DoxX"/>
    <property type="match status" value="1"/>
</dbReference>
<dbReference type="PATRIC" id="fig|388467.6.peg.233"/>
<dbReference type="Proteomes" id="UP000027395">
    <property type="component" value="Chromosome"/>
</dbReference>
<evidence type="ECO:0000256" key="2">
    <source>
        <dbReference type="ARBA" id="ARBA00006679"/>
    </source>
</evidence>
<evidence type="ECO:0000256" key="1">
    <source>
        <dbReference type="ARBA" id="ARBA00004651"/>
    </source>
</evidence>
<sequence>MIQFIPLIGRTFLATIFIHAAINKIFNFADTQTMMTGRGLPLAGVLLVGTIAVEILGGLSLVLGYKTRWGAWLLIVFLIPATVIFHNFWEVPSEKIDFLKNLSIMGGLLMITYFGAGPVSVDEHITMSSTDFTDPDNP</sequence>
<comment type="similarity">
    <text evidence="2">Belongs to the DoxX family.</text>
</comment>
<feature type="transmembrane region" description="Helical" evidence="7">
    <location>
        <begin position="101"/>
        <end position="121"/>
    </location>
</feature>
<dbReference type="PANTHER" id="PTHR33452">
    <property type="entry name" value="OXIDOREDUCTASE CATD-RELATED"/>
    <property type="match status" value="1"/>
</dbReference>
<keyword evidence="4 7" id="KW-0812">Transmembrane</keyword>
<evidence type="ECO:0000256" key="3">
    <source>
        <dbReference type="ARBA" id="ARBA00022475"/>
    </source>
</evidence>